<dbReference type="Pfam" id="PF12706">
    <property type="entry name" value="Lactamase_B_2"/>
    <property type="match status" value="1"/>
</dbReference>
<dbReference type="SUPFAM" id="SSF56281">
    <property type="entry name" value="Metallo-hydrolase/oxidoreductase"/>
    <property type="match status" value="1"/>
</dbReference>
<gene>
    <name evidence="2" type="ORF">COA17_02695</name>
</gene>
<feature type="domain" description="Metallo-beta-lactamase" evidence="1">
    <location>
        <begin position="122"/>
        <end position="320"/>
    </location>
</feature>
<sequence length="390" mass="42302">MMRALRVIGTTVLALVVAGGMAITIVPRFLDRIYYEGPASDHFDGARFFNPDGDDDTLRPPGRTGRRGFVWSYLTGNDGRPAWPDRVPVRASRPPARVIGERMHVTWIGHATVLIQTQGLSILTDPVFGDRAGPFGLGPRRVAAPGIAFDDLPCIDLVLVSHNHYDHMELATLRRLWERDRPTIVTSLGNDGVIARSGARAVALDWGRRLALRPGISVAVTRNHHWGSRWFADRNRALWSSFVVTLPSGGNIFFAGDTGFGDGNWPREAAALGPIRFAMIPIGAFRFAPGQMASGAHIGPADAALIDQRLGAAHALPIHWGTFRLSYEAYRTPSRLLALANACAGNTGFAPAAIGVAQDIPVYRAPAARPMMTRAAMLRCLDTPAARALR</sequence>
<dbReference type="PANTHER" id="PTHR15032:SF4">
    <property type="entry name" value="N-ACYL-PHOSPHATIDYLETHANOLAMINE-HYDROLYZING PHOSPHOLIPASE D"/>
    <property type="match status" value="1"/>
</dbReference>
<name>A0A2A4I175_9SPHN</name>
<dbReference type="GO" id="GO:0005737">
    <property type="term" value="C:cytoplasm"/>
    <property type="evidence" value="ECO:0007669"/>
    <property type="project" value="TreeGrafter"/>
</dbReference>
<dbReference type="GO" id="GO:0016787">
    <property type="term" value="F:hydrolase activity"/>
    <property type="evidence" value="ECO:0007669"/>
    <property type="project" value="UniProtKB-KW"/>
</dbReference>
<keyword evidence="2" id="KW-0378">Hydrolase</keyword>
<reference evidence="2 3" key="1">
    <citation type="submission" date="2017-09" db="EMBL/GenBank/DDBJ databases">
        <title>Sphingomonas ginsenosidimutans KACC 14949, whole genome shotgun sequence.</title>
        <authorList>
            <person name="Feng G."/>
            <person name="Zhu H."/>
        </authorList>
    </citation>
    <scope>NUCLEOTIDE SEQUENCE [LARGE SCALE GENOMIC DNA]</scope>
    <source>
        <strain evidence="2 3">KACC 14949</strain>
    </source>
</reference>
<proteinExistence type="predicted"/>
<dbReference type="AlphaFoldDB" id="A0A2A4I175"/>
<dbReference type="RefSeq" id="WP_096610007.1">
    <property type="nucleotide sequence ID" value="NZ_NWVD01000001.1"/>
</dbReference>
<accession>A0A2A4I175</accession>
<dbReference type="InterPro" id="IPR036866">
    <property type="entry name" value="RibonucZ/Hydroxyglut_hydro"/>
</dbReference>
<keyword evidence="3" id="KW-1185">Reference proteome</keyword>
<organism evidence="2 3">
    <name type="scientific">Sphingomonas ginsenosidimutans</name>
    <dbReference type="NCBI Taxonomy" id="862134"/>
    <lineage>
        <taxon>Bacteria</taxon>
        <taxon>Pseudomonadati</taxon>
        <taxon>Pseudomonadota</taxon>
        <taxon>Alphaproteobacteria</taxon>
        <taxon>Sphingomonadales</taxon>
        <taxon>Sphingomonadaceae</taxon>
        <taxon>Sphingomonas</taxon>
    </lineage>
</organism>
<dbReference type="PANTHER" id="PTHR15032">
    <property type="entry name" value="N-ACYL-PHOSPHATIDYLETHANOLAMINE-HYDROLYZING PHOSPHOLIPASE D"/>
    <property type="match status" value="1"/>
</dbReference>
<dbReference type="EMBL" id="NWVD01000001">
    <property type="protein sequence ID" value="PCG10364.1"/>
    <property type="molecule type" value="Genomic_DNA"/>
</dbReference>
<protein>
    <submittedName>
        <fullName evidence="2">Zn-dependent hydrolase</fullName>
    </submittedName>
</protein>
<evidence type="ECO:0000313" key="2">
    <source>
        <dbReference type="EMBL" id="PCG10364.1"/>
    </source>
</evidence>
<dbReference type="Proteomes" id="UP000218784">
    <property type="component" value="Unassembled WGS sequence"/>
</dbReference>
<evidence type="ECO:0000259" key="1">
    <source>
        <dbReference type="Pfam" id="PF12706"/>
    </source>
</evidence>
<comment type="caution">
    <text evidence="2">The sequence shown here is derived from an EMBL/GenBank/DDBJ whole genome shotgun (WGS) entry which is preliminary data.</text>
</comment>
<dbReference type="InterPro" id="IPR001279">
    <property type="entry name" value="Metallo-B-lactamas"/>
</dbReference>
<evidence type="ECO:0000313" key="3">
    <source>
        <dbReference type="Proteomes" id="UP000218784"/>
    </source>
</evidence>
<dbReference type="Gene3D" id="3.60.15.10">
    <property type="entry name" value="Ribonuclease Z/Hydroxyacylglutathione hydrolase-like"/>
    <property type="match status" value="1"/>
</dbReference>